<comment type="similarity">
    <text evidence="2">Belongs to the zinc-containing alcohol dehydrogenase family.</text>
</comment>
<evidence type="ECO:0000256" key="5">
    <source>
        <dbReference type="ARBA" id="ARBA00023002"/>
    </source>
</evidence>
<evidence type="ECO:0000256" key="3">
    <source>
        <dbReference type="ARBA" id="ARBA00022723"/>
    </source>
</evidence>
<sequence length="226" mass="23683">MDEATAFWVERPGVGALKAQRLPEPGERDVVVRTMHSAVSRGTETTVFTGHVPASERERMRAPFQEGEFGGPVKYGYLNVGRVVEGPQSLRGRVVFTLYPHQSAFVVPADAVVPVPDGVPARRAVLAGAVETAVNVLWDAAPLVGDRITVIGAGMIGCCIARLAQALPGSDVILIDTDESRRAIASRLGAGFATSNAATGRDVVINASGSADGLQLALELAVTEGR</sequence>
<dbReference type="InterPro" id="IPR036291">
    <property type="entry name" value="NAD(P)-bd_dom_sf"/>
</dbReference>
<dbReference type="SUPFAM" id="SSF50129">
    <property type="entry name" value="GroES-like"/>
    <property type="match status" value="1"/>
</dbReference>
<evidence type="ECO:0000256" key="2">
    <source>
        <dbReference type="ARBA" id="ARBA00008072"/>
    </source>
</evidence>
<evidence type="ECO:0000313" key="6">
    <source>
        <dbReference type="EMBL" id="BDZ52070.1"/>
    </source>
</evidence>
<keyword evidence="4" id="KW-0862">Zinc</keyword>
<dbReference type="Gene3D" id="3.40.50.720">
    <property type="entry name" value="NAD(P)-binding Rossmann-like Domain"/>
    <property type="match status" value="1"/>
</dbReference>
<dbReference type="Proteomes" id="UP001321486">
    <property type="component" value="Chromosome"/>
</dbReference>
<evidence type="ECO:0008006" key="8">
    <source>
        <dbReference type="Google" id="ProtNLM"/>
    </source>
</evidence>
<proteinExistence type="inferred from homology"/>
<accession>A0ABN6Y7U4</accession>
<protein>
    <recommendedName>
        <fullName evidence="8">Dehydrogenase</fullName>
    </recommendedName>
</protein>
<evidence type="ECO:0000313" key="7">
    <source>
        <dbReference type="Proteomes" id="UP001321486"/>
    </source>
</evidence>
<comment type="cofactor">
    <cofactor evidence="1">
        <name>Zn(2+)</name>
        <dbReference type="ChEBI" id="CHEBI:29105"/>
    </cofactor>
</comment>
<dbReference type="PANTHER" id="PTHR43350:SF19">
    <property type="entry name" value="D-GULOSIDE 3-DEHYDROGENASE"/>
    <property type="match status" value="1"/>
</dbReference>
<gene>
    <name evidence="6" type="ORF">GCM10025867_43110</name>
</gene>
<evidence type="ECO:0000256" key="1">
    <source>
        <dbReference type="ARBA" id="ARBA00001947"/>
    </source>
</evidence>
<dbReference type="CDD" id="cd08255">
    <property type="entry name" value="2-desacetyl-2-hydroxyethyl_bacteriochlorophyllide_like"/>
    <property type="match status" value="1"/>
</dbReference>
<dbReference type="InterPro" id="IPR011032">
    <property type="entry name" value="GroES-like_sf"/>
</dbReference>
<dbReference type="Gene3D" id="3.90.180.10">
    <property type="entry name" value="Medium-chain alcohol dehydrogenases, catalytic domain"/>
    <property type="match status" value="1"/>
</dbReference>
<reference evidence="7" key="1">
    <citation type="journal article" date="2019" name="Int. J. Syst. Evol. Microbiol.">
        <title>The Global Catalogue of Microorganisms (GCM) 10K type strain sequencing project: providing services to taxonomists for standard genome sequencing and annotation.</title>
        <authorList>
            <consortium name="The Broad Institute Genomics Platform"/>
            <consortium name="The Broad Institute Genome Sequencing Center for Infectious Disease"/>
            <person name="Wu L."/>
            <person name="Ma J."/>
        </authorList>
    </citation>
    <scope>NUCLEOTIDE SEQUENCE [LARGE SCALE GENOMIC DNA]</scope>
    <source>
        <strain evidence="7">NBRC 108728</strain>
    </source>
</reference>
<name>A0ABN6Y7U4_9MICO</name>
<organism evidence="6 7">
    <name type="scientific">Frondihabitans sucicola</name>
    <dbReference type="NCBI Taxonomy" id="1268041"/>
    <lineage>
        <taxon>Bacteria</taxon>
        <taxon>Bacillati</taxon>
        <taxon>Actinomycetota</taxon>
        <taxon>Actinomycetes</taxon>
        <taxon>Micrococcales</taxon>
        <taxon>Microbacteriaceae</taxon>
        <taxon>Frondihabitans</taxon>
    </lineage>
</organism>
<evidence type="ECO:0000256" key="4">
    <source>
        <dbReference type="ARBA" id="ARBA00022833"/>
    </source>
</evidence>
<dbReference type="PANTHER" id="PTHR43350">
    <property type="entry name" value="NAD-DEPENDENT ALCOHOL DEHYDROGENASE"/>
    <property type="match status" value="1"/>
</dbReference>
<keyword evidence="3" id="KW-0479">Metal-binding</keyword>
<keyword evidence="5" id="KW-0560">Oxidoreductase</keyword>
<dbReference type="SUPFAM" id="SSF51735">
    <property type="entry name" value="NAD(P)-binding Rossmann-fold domains"/>
    <property type="match status" value="1"/>
</dbReference>
<keyword evidence="7" id="KW-1185">Reference proteome</keyword>
<dbReference type="EMBL" id="AP027732">
    <property type="protein sequence ID" value="BDZ52070.1"/>
    <property type="molecule type" value="Genomic_DNA"/>
</dbReference>
<dbReference type="RefSeq" id="WP_286344709.1">
    <property type="nucleotide sequence ID" value="NZ_AP027732.1"/>
</dbReference>